<comment type="caution">
    <text evidence="2">The sequence shown here is derived from an EMBL/GenBank/DDBJ whole genome shotgun (WGS) entry which is preliminary data.</text>
</comment>
<evidence type="ECO:0000313" key="2">
    <source>
        <dbReference type="EMBL" id="MFC7136386.1"/>
    </source>
</evidence>
<organism evidence="2 3">
    <name type="scientific">Halobaculum litoreum</name>
    <dbReference type="NCBI Taxonomy" id="3031998"/>
    <lineage>
        <taxon>Archaea</taxon>
        <taxon>Methanobacteriati</taxon>
        <taxon>Methanobacteriota</taxon>
        <taxon>Stenosarchaea group</taxon>
        <taxon>Halobacteria</taxon>
        <taxon>Halobacteriales</taxon>
        <taxon>Haloferacaceae</taxon>
        <taxon>Halobaculum</taxon>
    </lineage>
</organism>
<protein>
    <recommendedName>
        <fullName evidence="1">DUF7094 domain-containing protein</fullName>
    </recommendedName>
</protein>
<evidence type="ECO:0000259" key="1">
    <source>
        <dbReference type="Pfam" id="PF23375"/>
    </source>
</evidence>
<reference evidence="2 3" key="1">
    <citation type="journal article" date="2019" name="Int. J. Syst. Evol. Microbiol.">
        <title>The Global Catalogue of Microorganisms (GCM) 10K type strain sequencing project: providing services to taxonomists for standard genome sequencing and annotation.</title>
        <authorList>
            <consortium name="The Broad Institute Genomics Platform"/>
            <consortium name="The Broad Institute Genome Sequencing Center for Infectious Disease"/>
            <person name="Wu L."/>
            <person name="Ma J."/>
        </authorList>
    </citation>
    <scope>NUCLEOTIDE SEQUENCE [LARGE SCALE GENOMIC DNA]</scope>
    <source>
        <strain evidence="2 3">DT92</strain>
    </source>
</reference>
<name>A0ABD5XRG0_9EURY</name>
<evidence type="ECO:0000313" key="3">
    <source>
        <dbReference type="Proteomes" id="UP001596368"/>
    </source>
</evidence>
<dbReference type="Proteomes" id="UP001596368">
    <property type="component" value="Unassembled WGS sequence"/>
</dbReference>
<dbReference type="InterPro" id="IPR055520">
    <property type="entry name" value="DUF7094"/>
</dbReference>
<dbReference type="EMBL" id="JBHSZG010000001">
    <property type="protein sequence ID" value="MFC7136386.1"/>
    <property type="molecule type" value="Genomic_DNA"/>
</dbReference>
<keyword evidence="3" id="KW-1185">Reference proteome</keyword>
<dbReference type="AlphaFoldDB" id="A0ABD5XRG0"/>
<proteinExistence type="predicted"/>
<sequence length="96" mass="10611">MGRLAEETPDFTLGDDRVTQLEFDLRTFDGPVRSRTAAALAGERGASTRVYVAATESGVTLATVTDGEYVRETFREDLRNRDQGCGRTGRAERNRP</sequence>
<gene>
    <name evidence="2" type="ORF">ACFQRB_07225</name>
</gene>
<accession>A0ABD5XRG0</accession>
<feature type="domain" description="DUF7094" evidence="1">
    <location>
        <begin position="50"/>
        <end position="84"/>
    </location>
</feature>
<dbReference type="Pfam" id="PF23375">
    <property type="entry name" value="DUF7094"/>
    <property type="match status" value="1"/>
</dbReference>